<feature type="region of interest" description="Disordered" evidence="1">
    <location>
        <begin position="67"/>
        <end position="194"/>
    </location>
</feature>
<evidence type="ECO:0000313" key="2">
    <source>
        <dbReference type="EMBL" id="RAO70286.1"/>
    </source>
</evidence>
<gene>
    <name evidence="2" type="ORF">BHQ10_006298</name>
</gene>
<sequence length="194" mass="20392">MAADKGENPVNMSQAELKLIALGCRFSEGGKPDYEQIAKYGGYTKGSAQVMYRKALRKLTDAYPIEGDAGAASASTPTVAGTDPVTPSGKAKTPKTPRSRATGGKKRKDTGVAPGVEDQGAFTPSGAGPQTPFTPSAENFLEAGADMAMETPTKKPKKAAAKQPVSSFTSVKPEDDNDFMKDEPLFDEPAIKME</sequence>
<feature type="compositionally biased region" description="Basic and acidic residues" evidence="1">
    <location>
        <begin position="172"/>
        <end position="194"/>
    </location>
</feature>
<dbReference type="Proteomes" id="UP000249363">
    <property type="component" value="Unassembled WGS sequence"/>
</dbReference>
<evidence type="ECO:0008006" key="4">
    <source>
        <dbReference type="Google" id="ProtNLM"/>
    </source>
</evidence>
<dbReference type="GeneID" id="63795514"/>
<name>A0A364L3B3_TALAM</name>
<reference evidence="2 3" key="1">
    <citation type="journal article" date="2017" name="Biotechnol. Biofuels">
        <title>Differential beta-glucosidase expression as a function of carbon source availability in Talaromyces amestolkiae: a genomic and proteomic approach.</title>
        <authorList>
            <person name="de Eugenio L.I."/>
            <person name="Mendez-Liter J.A."/>
            <person name="Nieto-Dominguez M."/>
            <person name="Alonso L."/>
            <person name="Gil-Munoz J."/>
            <person name="Barriuso J."/>
            <person name="Prieto A."/>
            <person name="Martinez M.J."/>
        </authorList>
    </citation>
    <scope>NUCLEOTIDE SEQUENCE [LARGE SCALE GENOMIC DNA]</scope>
    <source>
        <strain evidence="2 3">CIB</strain>
    </source>
</reference>
<accession>A0A364L3B3</accession>
<dbReference type="EMBL" id="MIKG01000011">
    <property type="protein sequence ID" value="RAO70286.1"/>
    <property type="molecule type" value="Genomic_DNA"/>
</dbReference>
<evidence type="ECO:0000313" key="3">
    <source>
        <dbReference type="Proteomes" id="UP000249363"/>
    </source>
</evidence>
<dbReference type="AlphaFoldDB" id="A0A364L3B3"/>
<organism evidence="2 3">
    <name type="scientific">Talaromyces amestolkiae</name>
    <dbReference type="NCBI Taxonomy" id="1196081"/>
    <lineage>
        <taxon>Eukaryota</taxon>
        <taxon>Fungi</taxon>
        <taxon>Dikarya</taxon>
        <taxon>Ascomycota</taxon>
        <taxon>Pezizomycotina</taxon>
        <taxon>Eurotiomycetes</taxon>
        <taxon>Eurotiomycetidae</taxon>
        <taxon>Eurotiales</taxon>
        <taxon>Trichocomaceae</taxon>
        <taxon>Talaromyces</taxon>
        <taxon>Talaromyces sect. Talaromyces</taxon>
    </lineage>
</organism>
<dbReference type="STRING" id="1196081.A0A364L3B3"/>
<proteinExistence type="predicted"/>
<protein>
    <recommendedName>
        <fullName evidence="4">Histone h1.3</fullName>
    </recommendedName>
</protein>
<dbReference type="RefSeq" id="XP_040734802.1">
    <property type="nucleotide sequence ID" value="XM_040878868.1"/>
</dbReference>
<keyword evidence="3" id="KW-1185">Reference proteome</keyword>
<evidence type="ECO:0000256" key="1">
    <source>
        <dbReference type="SAM" id="MobiDB-lite"/>
    </source>
</evidence>
<comment type="caution">
    <text evidence="2">The sequence shown here is derived from an EMBL/GenBank/DDBJ whole genome shotgun (WGS) entry which is preliminary data.</text>
</comment>
<dbReference type="OrthoDB" id="5403747at2759"/>
<feature type="compositionally biased region" description="Basic residues" evidence="1">
    <location>
        <begin position="92"/>
        <end position="108"/>
    </location>
</feature>